<protein>
    <submittedName>
        <fullName evidence="1">Uncharacterized protein</fullName>
    </submittedName>
</protein>
<evidence type="ECO:0000313" key="1">
    <source>
        <dbReference type="EMBL" id="MTV50578.1"/>
    </source>
</evidence>
<keyword evidence="2" id="KW-1185">Reference proteome</keyword>
<dbReference type="Proteomes" id="UP000430670">
    <property type="component" value="Unassembled WGS sequence"/>
</dbReference>
<evidence type="ECO:0000313" key="2">
    <source>
        <dbReference type="Proteomes" id="UP000430670"/>
    </source>
</evidence>
<accession>A0A6I3SNK5</accession>
<sequence>MIALIVEKINIWSGYIMEKTLSELKQNYLDDQEKFDSGSGKDVEWINVGDAFFHDFQMKSKVEYEKALSETKNSLLSTKDRVVHLARSLVHQAVKEDCALHFDELTQAVQRLDALEADLKEAEK</sequence>
<proteinExistence type="predicted"/>
<dbReference type="AlphaFoldDB" id="A0A6I3SNK5"/>
<dbReference type="EMBL" id="WNKU01000029">
    <property type="protein sequence ID" value="MTV50578.1"/>
    <property type="molecule type" value="Genomic_DNA"/>
</dbReference>
<comment type="caution">
    <text evidence="1">The sequence shown here is derived from an EMBL/GenBank/DDBJ whole genome shotgun (WGS) entry which is preliminary data.</text>
</comment>
<gene>
    <name evidence="1" type="ORF">GJ688_16685</name>
</gene>
<reference evidence="1 2" key="1">
    <citation type="submission" date="2019-11" db="EMBL/GenBank/DDBJ databases">
        <title>Whole-genome sequence of a the green, strictly anaerobic photosynthetic bacterium Heliobacillus mobilis DSM 6151.</title>
        <authorList>
            <person name="Kyndt J.A."/>
            <person name="Meyer T.E."/>
        </authorList>
    </citation>
    <scope>NUCLEOTIDE SEQUENCE [LARGE SCALE GENOMIC DNA]</scope>
    <source>
        <strain evidence="1 2">DSM 6151</strain>
    </source>
</reference>
<organism evidence="1 2">
    <name type="scientific">Heliobacterium mobile</name>
    <name type="common">Heliobacillus mobilis</name>
    <dbReference type="NCBI Taxonomy" id="28064"/>
    <lineage>
        <taxon>Bacteria</taxon>
        <taxon>Bacillati</taxon>
        <taxon>Bacillota</taxon>
        <taxon>Clostridia</taxon>
        <taxon>Eubacteriales</taxon>
        <taxon>Heliobacteriaceae</taxon>
        <taxon>Heliobacterium</taxon>
    </lineage>
</organism>
<name>A0A6I3SNK5_HELMO</name>